<proteinExistence type="predicted"/>
<comment type="caution">
    <text evidence="2">The sequence shown here is derived from an EMBL/GenBank/DDBJ whole genome shotgun (WGS) entry which is preliminary data.</text>
</comment>
<dbReference type="AlphaFoldDB" id="X1QB53"/>
<dbReference type="EMBL" id="BARV01029044">
    <property type="protein sequence ID" value="GAI40484.1"/>
    <property type="molecule type" value="Genomic_DNA"/>
</dbReference>
<evidence type="ECO:0000313" key="2">
    <source>
        <dbReference type="EMBL" id="GAI40484.1"/>
    </source>
</evidence>
<feature type="region of interest" description="Disordered" evidence="1">
    <location>
        <begin position="44"/>
        <end position="94"/>
    </location>
</feature>
<accession>X1QB53</accession>
<organism evidence="2">
    <name type="scientific">marine sediment metagenome</name>
    <dbReference type="NCBI Taxonomy" id="412755"/>
    <lineage>
        <taxon>unclassified sequences</taxon>
        <taxon>metagenomes</taxon>
        <taxon>ecological metagenomes</taxon>
    </lineage>
</organism>
<feature type="compositionally biased region" description="Basic residues" evidence="1">
    <location>
        <begin position="44"/>
        <end position="60"/>
    </location>
</feature>
<sequence length="155" mass="16969">MSKSLALELTDTTTAAVLRAEASYQAPDTASIDKVFLEIWPRKAKKRAEKKDAKKVKKPEKGKATGQSLARVGISPKSADQQPRLSLDGLSESQGKAENEKSFAFAVGDSVVHPTFGKGEITKIIASGDDYQITVRLSKRNVRTFSWRFANLSEI</sequence>
<evidence type="ECO:0000256" key="1">
    <source>
        <dbReference type="SAM" id="MobiDB-lite"/>
    </source>
</evidence>
<gene>
    <name evidence="2" type="ORF">S06H3_46384</name>
</gene>
<name>X1QB53_9ZZZZ</name>
<protein>
    <submittedName>
        <fullName evidence="2">Uncharacterized protein</fullName>
    </submittedName>
</protein>
<reference evidence="2" key="1">
    <citation type="journal article" date="2014" name="Front. Microbiol.">
        <title>High frequency of phylogenetically diverse reductive dehalogenase-homologous genes in deep subseafloor sedimentary metagenomes.</title>
        <authorList>
            <person name="Kawai M."/>
            <person name="Futagami T."/>
            <person name="Toyoda A."/>
            <person name="Takaki Y."/>
            <person name="Nishi S."/>
            <person name="Hori S."/>
            <person name="Arai W."/>
            <person name="Tsubouchi T."/>
            <person name="Morono Y."/>
            <person name="Uchiyama I."/>
            <person name="Ito T."/>
            <person name="Fujiyama A."/>
            <person name="Inagaki F."/>
            <person name="Takami H."/>
        </authorList>
    </citation>
    <scope>NUCLEOTIDE SEQUENCE</scope>
    <source>
        <strain evidence="2">Expedition CK06-06</strain>
    </source>
</reference>